<dbReference type="AlphaFoldDB" id="A0AAN9FHV7"/>
<evidence type="ECO:0000313" key="1">
    <source>
        <dbReference type="EMBL" id="KAK7275601.1"/>
    </source>
</evidence>
<gene>
    <name evidence="1" type="ORF">RIF29_16720</name>
</gene>
<organism evidence="1 2">
    <name type="scientific">Crotalaria pallida</name>
    <name type="common">Smooth rattlebox</name>
    <name type="synonym">Crotalaria striata</name>
    <dbReference type="NCBI Taxonomy" id="3830"/>
    <lineage>
        <taxon>Eukaryota</taxon>
        <taxon>Viridiplantae</taxon>
        <taxon>Streptophyta</taxon>
        <taxon>Embryophyta</taxon>
        <taxon>Tracheophyta</taxon>
        <taxon>Spermatophyta</taxon>
        <taxon>Magnoliopsida</taxon>
        <taxon>eudicotyledons</taxon>
        <taxon>Gunneridae</taxon>
        <taxon>Pentapetalae</taxon>
        <taxon>rosids</taxon>
        <taxon>fabids</taxon>
        <taxon>Fabales</taxon>
        <taxon>Fabaceae</taxon>
        <taxon>Papilionoideae</taxon>
        <taxon>50 kb inversion clade</taxon>
        <taxon>genistoids sensu lato</taxon>
        <taxon>core genistoids</taxon>
        <taxon>Crotalarieae</taxon>
        <taxon>Crotalaria</taxon>
    </lineage>
</organism>
<name>A0AAN9FHV7_CROPI</name>
<sequence length="72" mass="8504">MYLPLYIVQEHLEYYIERKKLNCENLEPPNFFDMIGYDIASSYDALAAGKIDYGSRQTKLLQHGFRKIFHSV</sequence>
<proteinExistence type="predicted"/>
<accession>A0AAN9FHV7</accession>
<comment type="caution">
    <text evidence="1">The sequence shown here is derived from an EMBL/GenBank/DDBJ whole genome shotgun (WGS) entry which is preliminary data.</text>
</comment>
<keyword evidence="2" id="KW-1185">Reference proteome</keyword>
<dbReference type="EMBL" id="JAYWIO010000003">
    <property type="protein sequence ID" value="KAK7275601.1"/>
    <property type="molecule type" value="Genomic_DNA"/>
</dbReference>
<evidence type="ECO:0000313" key="2">
    <source>
        <dbReference type="Proteomes" id="UP001372338"/>
    </source>
</evidence>
<dbReference type="Proteomes" id="UP001372338">
    <property type="component" value="Unassembled WGS sequence"/>
</dbReference>
<protein>
    <submittedName>
        <fullName evidence="1">Uncharacterized protein</fullName>
    </submittedName>
</protein>
<reference evidence="1 2" key="1">
    <citation type="submission" date="2024-01" db="EMBL/GenBank/DDBJ databases">
        <title>The genomes of 5 underutilized Papilionoideae crops provide insights into root nodulation and disease resistanc.</title>
        <authorList>
            <person name="Yuan L."/>
        </authorList>
    </citation>
    <scope>NUCLEOTIDE SEQUENCE [LARGE SCALE GENOMIC DNA]</scope>
    <source>
        <strain evidence="1">ZHUSHIDOU_FW_LH</strain>
        <tissue evidence="1">Leaf</tissue>
    </source>
</reference>